<reference evidence="5" key="3">
    <citation type="submission" date="2025-04" db="UniProtKB">
        <authorList>
            <consortium name="RefSeq"/>
        </authorList>
    </citation>
    <scope>IDENTIFICATION</scope>
    <source>
        <strain evidence="5">CBS 304.34</strain>
    </source>
</reference>
<dbReference type="OrthoDB" id="412788at2759"/>
<proteinExistence type="inferred from homology"/>
<reference evidence="5" key="2">
    <citation type="submission" date="2020-04" db="EMBL/GenBank/DDBJ databases">
        <authorList>
            <consortium name="NCBI Genome Project"/>
        </authorList>
    </citation>
    <scope>NUCLEOTIDE SEQUENCE</scope>
    <source>
        <strain evidence="5">CBS 304.34</strain>
    </source>
</reference>
<dbReference type="GO" id="GO:0016491">
    <property type="term" value="F:oxidoreductase activity"/>
    <property type="evidence" value="ECO:0007669"/>
    <property type="project" value="UniProtKB-KW"/>
</dbReference>
<keyword evidence="4" id="KW-1185">Reference proteome</keyword>
<reference evidence="3 5" key="1">
    <citation type="journal article" date="2020" name="Stud. Mycol.">
        <title>101 Dothideomycetes genomes: a test case for predicting lifestyles and emergence of pathogens.</title>
        <authorList>
            <person name="Haridas S."/>
            <person name="Albert R."/>
            <person name="Binder M."/>
            <person name="Bloem J."/>
            <person name="Labutti K."/>
            <person name="Salamov A."/>
            <person name="Andreopoulos B."/>
            <person name="Baker S."/>
            <person name="Barry K."/>
            <person name="Bills G."/>
            <person name="Bluhm B."/>
            <person name="Cannon C."/>
            <person name="Castanera R."/>
            <person name="Culley D."/>
            <person name="Daum C."/>
            <person name="Ezra D."/>
            <person name="Gonzalez J."/>
            <person name="Henrissat B."/>
            <person name="Kuo A."/>
            <person name="Liang C."/>
            <person name="Lipzen A."/>
            <person name="Lutzoni F."/>
            <person name="Magnuson J."/>
            <person name="Mondo S."/>
            <person name="Nolan M."/>
            <person name="Ohm R."/>
            <person name="Pangilinan J."/>
            <person name="Park H.-J."/>
            <person name="Ramirez L."/>
            <person name="Alfaro M."/>
            <person name="Sun H."/>
            <person name="Tritt A."/>
            <person name="Yoshinaga Y."/>
            <person name="Zwiers L.-H."/>
            <person name="Turgeon B."/>
            <person name="Goodwin S."/>
            <person name="Spatafora J."/>
            <person name="Crous P."/>
            <person name="Grigoriev I."/>
        </authorList>
    </citation>
    <scope>NUCLEOTIDE SEQUENCE</scope>
    <source>
        <strain evidence="3 5">CBS 304.34</strain>
    </source>
</reference>
<evidence type="ECO:0008006" key="6">
    <source>
        <dbReference type="Google" id="ProtNLM"/>
    </source>
</evidence>
<evidence type="ECO:0000313" key="3">
    <source>
        <dbReference type="EMBL" id="KAF2807219.1"/>
    </source>
</evidence>
<gene>
    <name evidence="3 5" type="ORF">BDZ99DRAFT_536502</name>
</gene>
<keyword evidence="1" id="KW-0560">Oxidoreductase</keyword>
<comment type="similarity">
    <text evidence="2">Belongs to the asaB hydroxylase/desaturase family.</text>
</comment>
<accession>A0A6A6YF32</accession>
<evidence type="ECO:0000256" key="2">
    <source>
        <dbReference type="ARBA" id="ARBA00023604"/>
    </source>
</evidence>
<organism evidence="3">
    <name type="scientific">Mytilinidion resinicola</name>
    <dbReference type="NCBI Taxonomy" id="574789"/>
    <lineage>
        <taxon>Eukaryota</taxon>
        <taxon>Fungi</taxon>
        <taxon>Dikarya</taxon>
        <taxon>Ascomycota</taxon>
        <taxon>Pezizomycotina</taxon>
        <taxon>Dothideomycetes</taxon>
        <taxon>Pleosporomycetidae</taxon>
        <taxon>Mytilinidiales</taxon>
        <taxon>Mytilinidiaceae</taxon>
        <taxon>Mytilinidion</taxon>
    </lineage>
</organism>
<name>A0A6A6YF32_9PEZI</name>
<evidence type="ECO:0000313" key="5">
    <source>
        <dbReference type="RefSeq" id="XP_033574183.1"/>
    </source>
</evidence>
<evidence type="ECO:0000256" key="1">
    <source>
        <dbReference type="ARBA" id="ARBA00023002"/>
    </source>
</evidence>
<dbReference type="RefSeq" id="XP_033574183.1">
    <property type="nucleotide sequence ID" value="XM_033726579.1"/>
</dbReference>
<dbReference type="PANTHER" id="PTHR34598">
    <property type="entry name" value="BLL6449 PROTEIN"/>
    <property type="match status" value="1"/>
</dbReference>
<protein>
    <recommendedName>
        <fullName evidence="6">Methyltransferase</fullName>
    </recommendedName>
</protein>
<dbReference type="AlphaFoldDB" id="A0A6A6YF32"/>
<evidence type="ECO:0000313" key="4">
    <source>
        <dbReference type="Proteomes" id="UP000504636"/>
    </source>
</evidence>
<dbReference type="Proteomes" id="UP000504636">
    <property type="component" value="Unplaced"/>
</dbReference>
<sequence>MTELLSLPKVLGKVGYLASLDLYKAEKPFFSNIPFFNIPGAKQQNLSVTDHEKTPIYDVRGREHLVSLDTCGFEIRRHPTVPSEAKFHDEEWIRREYWPEIQRFVKKELGASEVKIFDHTVRRANPTSPIYVRGGMGRREPSAMAHVDQTSQAAEQRVWYHMKDEAEKLLKGRYQIINVWHPLFGPIRHRPLGLCDYNSVNQAKDLEASDLIFPHYVGEQWYSYHSPNHRWYYISDQMPDECWLFKCHDSLTDGTAKYAMHTAIVLPKEDEERPRESIEFRCLVFYE</sequence>
<dbReference type="PANTHER" id="PTHR34598:SF3">
    <property type="entry name" value="OXIDOREDUCTASE AN1597"/>
    <property type="match status" value="1"/>
</dbReference>
<dbReference type="GeneID" id="54467472"/>
<dbReference type="EMBL" id="MU003705">
    <property type="protein sequence ID" value="KAF2807219.1"/>
    <property type="molecule type" value="Genomic_DNA"/>
</dbReference>
<dbReference type="InterPro" id="IPR044053">
    <property type="entry name" value="AsaB-like"/>
</dbReference>
<dbReference type="NCBIfam" id="NF041278">
    <property type="entry name" value="CmcJ_NvfI_EfuI"/>
    <property type="match status" value="1"/>
</dbReference>